<dbReference type="PROSITE" id="PS50013">
    <property type="entry name" value="CHROMO_2"/>
    <property type="match status" value="1"/>
</dbReference>
<protein>
    <submittedName>
        <fullName evidence="2">Chromo shadow domain</fullName>
    </submittedName>
</protein>
<keyword evidence="3" id="KW-1185">Reference proteome</keyword>
<feature type="domain" description="Chromo" evidence="1">
    <location>
        <begin position="11"/>
        <end position="69"/>
    </location>
</feature>
<dbReference type="Proteomes" id="UP001470230">
    <property type="component" value="Unassembled WGS sequence"/>
</dbReference>
<dbReference type="SUPFAM" id="SSF54160">
    <property type="entry name" value="Chromo domain-like"/>
    <property type="match status" value="2"/>
</dbReference>
<sequence>MESNQNADLKYEIESIRGARYIDNRWDYFVKWKNYPDSFNSWVKTKDFDSDEIIQAFWQTHNKKDYLSPDNLYLPKNTLELTSLDGKDIFDNQFPLIKDSNDIKEIIRFKKKDDGLIYYYVNTSKYPAPIYIPSKWIRKHVPEKLLNFFELHVKC</sequence>
<dbReference type="InterPro" id="IPR016197">
    <property type="entry name" value="Chromo-like_dom_sf"/>
</dbReference>
<organism evidence="2 3">
    <name type="scientific">Tritrichomonas musculus</name>
    <dbReference type="NCBI Taxonomy" id="1915356"/>
    <lineage>
        <taxon>Eukaryota</taxon>
        <taxon>Metamonada</taxon>
        <taxon>Parabasalia</taxon>
        <taxon>Tritrichomonadida</taxon>
        <taxon>Tritrichomonadidae</taxon>
        <taxon>Tritrichomonas</taxon>
    </lineage>
</organism>
<dbReference type="InterPro" id="IPR000953">
    <property type="entry name" value="Chromo/chromo_shadow_dom"/>
</dbReference>
<proteinExistence type="predicted"/>
<comment type="caution">
    <text evidence="2">The sequence shown here is derived from an EMBL/GenBank/DDBJ whole genome shotgun (WGS) entry which is preliminary data.</text>
</comment>
<dbReference type="SMART" id="SM00298">
    <property type="entry name" value="CHROMO"/>
    <property type="match status" value="1"/>
</dbReference>
<evidence type="ECO:0000313" key="3">
    <source>
        <dbReference type="Proteomes" id="UP001470230"/>
    </source>
</evidence>
<gene>
    <name evidence="2" type="ORF">M9Y10_044555</name>
</gene>
<dbReference type="Pfam" id="PF00385">
    <property type="entry name" value="Chromo"/>
    <property type="match status" value="1"/>
</dbReference>
<reference evidence="2 3" key="1">
    <citation type="submission" date="2024-04" db="EMBL/GenBank/DDBJ databases">
        <title>Tritrichomonas musculus Genome.</title>
        <authorList>
            <person name="Alves-Ferreira E."/>
            <person name="Grigg M."/>
            <person name="Lorenzi H."/>
            <person name="Galac M."/>
        </authorList>
    </citation>
    <scope>NUCLEOTIDE SEQUENCE [LARGE SCALE GENOMIC DNA]</scope>
    <source>
        <strain evidence="2 3">EAF2021</strain>
    </source>
</reference>
<name>A0ABR2JSQ8_9EUKA</name>
<accession>A0ABR2JSQ8</accession>
<dbReference type="EMBL" id="JAPFFF010000009">
    <property type="protein sequence ID" value="KAK8881917.1"/>
    <property type="molecule type" value="Genomic_DNA"/>
</dbReference>
<evidence type="ECO:0000259" key="1">
    <source>
        <dbReference type="PROSITE" id="PS50013"/>
    </source>
</evidence>
<evidence type="ECO:0000313" key="2">
    <source>
        <dbReference type="EMBL" id="KAK8881917.1"/>
    </source>
</evidence>
<dbReference type="CDD" id="cd00024">
    <property type="entry name" value="CD_CSD"/>
    <property type="match status" value="1"/>
</dbReference>
<dbReference type="InterPro" id="IPR023780">
    <property type="entry name" value="Chromo_domain"/>
</dbReference>
<dbReference type="Gene3D" id="2.40.50.40">
    <property type="match status" value="2"/>
</dbReference>